<proteinExistence type="predicted"/>
<dbReference type="EMBL" id="BSQG01000006">
    <property type="protein sequence ID" value="GLU49344.1"/>
    <property type="molecule type" value="Genomic_DNA"/>
</dbReference>
<evidence type="ECO:0000313" key="1">
    <source>
        <dbReference type="EMBL" id="GLU49344.1"/>
    </source>
</evidence>
<accession>A0A9W6P970</accession>
<sequence length="85" mass="9337">MVARKGNEQGDADLLGHIVGVVGVTGDAGEPGSTVPEHHWADLAEERVHRSVVPLDGQRCQVVERRIVRLRQDSRSLREHGPRDA</sequence>
<keyword evidence="2" id="KW-1185">Reference proteome</keyword>
<dbReference type="Proteomes" id="UP001165092">
    <property type="component" value="Unassembled WGS sequence"/>
</dbReference>
<evidence type="ECO:0000313" key="2">
    <source>
        <dbReference type="Proteomes" id="UP001165092"/>
    </source>
</evidence>
<organism evidence="1 2">
    <name type="scientific">Nocardiopsis ansamitocini</name>
    <dbReference type="NCBI Taxonomy" id="1670832"/>
    <lineage>
        <taxon>Bacteria</taxon>
        <taxon>Bacillati</taxon>
        <taxon>Actinomycetota</taxon>
        <taxon>Actinomycetes</taxon>
        <taxon>Streptosporangiales</taxon>
        <taxon>Nocardiopsidaceae</taxon>
        <taxon>Nocardiopsis</taxon>
    </lineage>
</organism>
<name>A0A9W6P970_9ACTN</name>
<protein>
    <submittedName>
        <fullName evidence="1">Uncharacterized protein</fullName>
    </submittedName>
</protein>
<dbReference type="AlphaFoldDB" id="A0A9W6P970"/>
<reference evidence="1" key="1">
    <citation type="submission" date="2023-02" db="EMBL/GenBank/DDBJ databases">
        <title>Nocardiopsis ansamitocini NBRC 112285.</title>
        <authorList>
            <person name="Ichikawa N."/>
            <person name="Sato H."/>
            <person name="Tonouchi N."/>
        </authorList>
    </citation>
    <scope>NUCLEOTIDE SEQUENCE</scope>
    <source>
        <strain evidence="1">NBRC 112285</strain>
    </source>
</reference>
<comment type="caution">
    <text evidence="1">The sequence shown here is derived from an EMBL/GenBank/DDBJ whole genome shotgun (WGS) entry which is preliminary data.</text>
</comment>
<gene>
    <name evidence="1" type="ORF">Nans01_36950</name>
</gene>